<proteinExistence type="predicted"/>
<evidence type="ECO:0000259" key="2">
    <source>
        <dbReference type="Pfam" id="PF21549"/>
    </source>
</evidence>
<dbReference type="Proteomes" id="UP000502823">
    <property type="component" value="Unassembled WGS sequence"/>
</dbReference>
<accession>A0A6L2Q7Y2</accession>
<dbReference type="Pfam" id="PF21549">
    <property type="entry name" value="PRDM2_PR"/>
    <property type="match status" value="1"/>
</dbReference>
<reference evidence="4" key="1">
    <citation type="submission" date="2020-01" db="EMBL/GenBank/DDBJ databases">
        <title>Draft genome sequence of the Termite Coptotermes fromosanus.</title>
        <authorList>
            <person name="Itakura S."/>
            <person name="Yosikawa Y."/>
            <person name="Umezawa K."/>
        </authorList>
    </citation>
    <scope>NUCLEOTIDE SEQUENCE [LARGE SCALE GENOMIC DNA]</scope>
</reference>
<dbReference type="GO" id="GO:0008170">
    <property type="term" value="F:N-methyltransferase activity"/>
    <property type="evidence" value="ECO:0007669"/>
    <property type="project" value="UniProtKB-ARBA"/>
</dbReference>
<sequence length="196" mass="21583">TLTAGISILGSNNEGDPTPTVEEESMEEPLTMGPPSRDPIMTAASVEASPAVRLRAHHELMATHIPPELELRDPGSGVWTRHHVSRGTRYGPFVGKLTPEPIDPRYAWEVRVVGSGIRWFLDASVDLCNWLKYVRSTNQSEAQNVRTLLLAGEVFYETTAELGAGEELLLGPREPVQLDMFGESTTASEDRSDRET</sequence>
<comment type="caution">
    <text evidence="3">The sequence shown here is derived from an EMBL/GenBank/DDBJ whole genome shotgun (WGS) entry which is preliminary data.</text>
</comment>
<protein>
    <recommendedName>
        <fullName evidence="2">SET domain-containing protein</fullName>
    </recommendedName>
</protein>
<keyword evidence="4" id="KW-1185">Reference proteome</keyword>
<dbReference type="GO" id="GO:0008276">
    <property type="term" value="F:protein methyltransferase activity"/>
    <property type="evidence" value="ECO:0007669"/>
    <property type="project" value="UniProtKB-ARBA"/>
</dbReference>
<evidence type="ECO:0000313" key="4">
    <source>
        <dbReference type="Proteomes" id="UP000502823"/>
    </source>
</evidence>
<dbReference type="Gene3D" id="2.170.270.10">
    <property type="entry name" value="SET domain"/>
    <property type="match status" value="1"/>
</dbReference>
<feature type="region of interest" description="Disordered" evidence="1">
    <location>
        <begin position="1"/>
        <end position="34"/>
    </location>
</feature>
<dbReference type="EMBL" id="BLKM01000834">
    <property type="protein sequence ID" value="GFG38915.1"/>
    <property type="molecule type" value="Genomic_DNA"/>
</dbReference>
<dbReference type="OrthoDB" id="9368434at2759"/>
<dbReference type="CDD" id="cd19201">
    <property type="entry name" value="PR-SET_ZFPM"/>
    <property type="match status" value="1"/>
</dbReference>
<dbReference type="InterPro" id="IPR046341">
    <property type="entry name" value="SET_dom_sf"/>
</dbReference>
<dbReference type="GO" id="GO:0008757">
    <property type="term" value="F:S-adenosylmethionine-dependent methyltransferase activity"/>
    <property type="evidence" value="ECO:0007669"/>
    <property type="project" value="UniProtKB-ARBA"/>
</dbReference>
<evidence type="ECO:0000256" key="1">
    <source>
        <dbReference type="SAM" id="MobiDB-lite"/>
    </source>
</evidence>
<dbReference type="InParanoid" id="A0A6L2Q7Y2"/>
<gene>
    <name evidence="3" type="ORF">Cfor_05890</name>
</gene>
<dbReference type="AlphaFoldDB" id="A0A6L2Q7Y2"/>
<evidence type="ECO:0000313" key="3">
    <source>
        <dbReference type="EMBL" id="GFG38915.1"/>
    </source>
</evidence>
<feature type="domain" description="SET" evidence="2">
    <location>
        <begin position="73"/>
        <end position="170"/>
    </location>
</feature>
<feature type="compositionally biased region" description="Polar residues" evidence="1">
    <location>
        <begin position="1"/>
        <end position="15"/>
    </location>
</feature>
<dbReference type="InterPro" id="IPR001214">
    <property type="entry name" value="SET_dom"/>
</dbReference>
<feature type="non-terminal residue" evidence="3">
    <location>
        <position position="1"/>
    </location>
</feature>
<organism evidence="3 4">
    <name type="scientific">Coptotermes formosanus</name>
    <name type="common">Formosan subterranean termite</name>
    <dbReference type="NCBI Taxonomy" id="36987"/>
    <lineage>
        <taxon>Eukaryota</taxon>
        <taxon>Metazoa</taxon>
        <taxon>Ecdysozoa</taxon>
        <taxon>Arthropoda</taxon>
        <taxon>Hexapoda</taxon>
        <taxon>Insecta</taxon>
        <taxon>Pterygota</taxon>
        <taxon>Neoptera</taxon>
        <taxon>Polyneoptera</taxon>
        <taxon>Dictyoptera</taxon>
        <taxon>Blattodea</taxon>
        <taxon>Blattoidea</taxon>
        <taxon>Termitoidae</taxon>
        <taxon>Rhinotermitidae</taxon>
        <taxon>Coptotermes</taxon>
    </lineage>
</organism>
<name>A0A6L2Q7Y2_COPFO</name>
<feature type="non-terminal residue" evidence="3">
    <location>
        <position position="196"/>
    </location>
</feature>